<dbReference type="GO" id="GO:0006891">
    <property type="term" value="P:intra-Golgi vesicle-mediated transport"/>
    <property type="evidence" value="ECO:0007669"/>
    <property type="project" value="TreeGrafter"/>
</dbReference>
<evidence type="ECO:0000256" key="6">
    <source>
        <dbReference type="ARBA" id="ARBA00022448"/>
    </source>
</evidence>
<dbReference type="InterPro" id="IPR019734">
    <property type="entry name" value="TPR_rpt"/>
</dbReference>
<comment type="subcellular location">
    <subcellularLocation>
        <location evidence="2">Cytoplasmic vesicle</location>
        <location evidence="2">COPI-coated vesicle membrane</location>
        <topology evidence="2">Peripheral membrane protein</topology>
        <orientation evidence="2">Cytoplasmic side</orientation>
    </subcellularLocation>
    <subcellularLocation>
        <location evidence="1">Golgi apparatus membrane</location>
        <topology evidence="1">Peripheral membrane protein</topology>
        <orientation evidence="1">Cytoplasmic side</orientation>
    </subcellularLocation>
</comment>
<organism evidence="16 17">
    <name type="scientific">Folsomia candida</name>
    <name type="common">Springtail</name>
    <dbReference type="NCBI Taxonomy" id="158441"/>
    <lineage>
        <taxon>Eukaryota</taxon>
        <taxon>Metazoa</taxon>
        <taxon>Ecdysozoa</taxon>
        <taxon>Arthropoda</taxon>
        <taxon>Hexapoda</taxon>
        <taxon>Collembola</taxon>
        <taxon>Entomobryomorpha</taxon>
        <taxon>Isotomoidea</taxon>
        <taxon>Isotomidae</taxon>
        <taxon>Proisotominae</taxon>
        <taxon>Folsomia</taxon>
    </lineage>
</organism>
<keyword evidence="8 14" id="KW-0931">ER-Golgi transport</keyword>
<keyword evidence="7 14" id="KW-0963">Cytoplasm</keyword>
<dbReference type="GO" id="GO:0000139">
    <property type="term" value="C:Golgi membrane"/>
    <property type="evidence" value="ECO:0007669"/>
    <property type="project" value="UniProtKB-SubCell"/>
</dbReference>
<keyword evidence="17" id="KW-1185">Reference proteome</keyword>
<evidence type="ECO:0000256" key="1">
    <source>
        <dbReference type="ARBA" id="ARBA00004255"/>
    </source>
</evidence>
<dbReference type="PANTHER" id="PTHR10805">
    <property type="entry name" value="COATOMER SUBUNIT EPSILON"/>
    <property type="match status" value="1"/>
</dbReference>
<dbReference type="InterPro" id="IPR006822">
    <property type="entry name" value="Coatomer_esu"/>
</dbReference>
<dbReference type="GO" id="GO:0030126">
    <property type="term" value="C:COPI vesicle coat"/>
    <property type="evidence" value="ECO:0007669"/>
    <property type="project" value="TreeGrafter"/>
</dbReference>
<dbReference type="Gene3D" id="1.25.40.10">
    <property type="entry name" value="Tetratricopeptide repeat domain"/>
    <property type="match status" value="1"/>
</dbReference>
<evidence type="ECO:0000256" key="14">
    <source>
        <dbReference type="PIRNR" id="PIRNR016478"/>
    </source>
</evidence>
<evidence type="ECO:0000313" key="16">
    <source>
        <dbReference type="EMBL" id="OXA65042.1"/>
    </source>
</evidence>
<proteinExistence type="inferred from homology"/>
<dbReference type="GO" id="GO:0015031">
    <property type="term" value="P:protein transport"/>
    <property type="evidence" value="ECO:0007669"/>
    <property type="project" value="UniProtKB-UniRule"/>
</dbReference>
<feature type="repeat" description="TPR" evidence="15">
    <location>
        <begin position="207"/>
        <end position="240"/>
    </location>
</feature>
<gene>
    <name evidence="16" type="ORF">Fcan01_02778</name>
</gene>
<evidence type="ECO:0000256" key="11">
    <source>
        <dbReference type="ARBA" id="ARBA00023136"/>
    </source>
</evidence>
<dbReference type="STRING" id="158441.A0A226F5E9"/>
<dbReference type="GO" id="GO:0006888">
    <property type="term" value="P:endoplasmic reticulum to Golgi vesicle-mediated transport"/>
    <property type="evidence" value="ECO:0007669"/>
    <property type="project" value="TreeGrafter"/>
</dbReference>
<dbReference type="Proteomes" id="UP000198287">
    <property type="component" value="Unassembled WGS sequence"/>
</dbReference>
<evidence type="ECO:0000256" key="7">
    <source>
        <dbReference type="ARBA" id="ARBA00022490"/>
    </source>
</evidence>
<comment type="subunit">
    <text evidence="4">Oligomeric complex that consists of at least the alpha, beta, beta', gamma, delta, epsilon and zeta subunits.</text>
</comment>
<evidence type="ECO:0000256" key="12">
    <source>
        <dbReference type="ARBA" id="ARBA00023329"/>
    </source>
</evidence>
<keyword evidence="15" id="KW-0802">TPR repeat</keyword>
<evidence type="ECO:0000256" key="9">
    <source>
        <dbReference type="ARBA" id="ARBA00022927"/>
    </source>
</evidence>
<dbReference type="EMBL" id="LNIX01000001">
    <property type="protein sequence ID" value="OXA65042.1"/>
    <property type="molecule type" value="Genomic_DNA"/>
</dbReference>
<accession>A0A226F5E9</accession>
<dbReference type="OMA" id="MIVLSQH"/>
<name>A0A226F5E9_FOLCA</name>
<evidence type="ECO:0000256" key="5">
    <source>
        <dbReference type="ARBA" id="ARBA00015828"/>
    </source>
</evidence>
<dbReference type="InterPro" id="IPR011990">
    <property type="entry name" value="TPR-like_helical_dom_sf"/>
</dbReference>
<keyword evidence="10 14" id="KW-0333">Golgi apparatus</keyword>
<evidence type="ECO:0000256" key="15">
    <source>
        <dbReference type="PROSITE-ProRule" id="PRU00339"/>
    </source>
</evidence>
<evidence type="ECO:0000256" key="13">
    <source>
        <dbReference type="ARBA" id="ARBA00025582"/>
    </source>
</evidence>
<reference evidence="16 17" key="1">
    <citation type="submission" date="2015-12" db="EMBL/GenBank/DDBJ databases">
        <title>The genome of Folsomia candida.</title>
        <authorList>
            <person name="Faddeeva A."/>
            <person name="Derks M.F."/>
            <person name="Anvar Y."/>
            <person name="Smit S."/>
            <person name="Van Straalen N."/>
            <person name="Roelofs D."/>
        </authorList>
    </citation>
    <scope>NUCLEOTIDE SEQUENCE [LARGE SCALE GENOMIC DNA]</scope>
    <source>
        <strain evidence="16 17">VU population</strain>
        <tissue evidence="16">Whole body</tissue>
    </source>
</reference>
<evidence type="ECO:0000256" key="10">
    <source>
        <dbReference type="ARBA" id="ARBA00023034"/>
    </source>
</evidence>
<evidence type="ECO:0000313" key="17">
    <source>
        <dbReference type="Proteomes" id="UP000198287"/>
    </source>
</evidence>
<sequence length="298" mass="33308">MAQSDVDVLIDVKNYYFIGNYQQCINEAQKLKGLGPDVGAVRDVFMYRAYIAFRKFTVVLDEVTNSSPKSIQPIRLFAEFISAPLSRRDTVVEKLDKLVASGFTSEDVTLIIVAGMIYHHVGNYEGALRALNQGDHLECSALTIQTLLAYDRLDLAKKELKNMQEKDEDATLTQLAAAWVSLATGGDKYQEAFYIVQEMIDKYGSTSLLLNMLAACQIAQGKYAEAESSLQESLDKDPNSADALINLFMNSHFVGKPPEVANRFLSQLKDANPDHPFVQDHFKKEDEFERVAKLFTAA</sequence>
<evidence type="ECO:0000256" key="2">
    <source>
        <dbReference type="ARBA" id="ARBA00004347"/>
    </source>
</evidence>
<keyword evidence="12 14" id="KW-0968">Cytoplasmic vesicle</keyword>
<evidence type="ECO:0000256" key="8">
    <source>
        <dbReference type="ARBA" id="ARBA00022892"/>
    </source>
</evidence>
<dbReference type="FunFam" id="1.25.40.10:FF:000140">
    <property type="entry name" value="Coatomer subunit epsilon"/>
    <property type="match status" value="1"/>
</dbReference>
<dbReference type="PANTHER" id="PTHR10805:SF0">
    <property type="entry name" value="COATOMER SUBUNIT EPSILON"/>
    <property type="match status" value="1"/>
</dbReference>
<evidence type="ECO:0000256" key="4">
    <source>
        <dbReference type="ARBA" id="ARBA00011775"/>
    </source>
</evidence>
<dbReference type="Pfam" id="PF04733">
    <property type="entry name" value="Coatomer_E"/>
    <property type="match status" value="1"/>
</dbReference>
<dbReference type="AlphaFoldDB" id="A0A226F5E9"/>
<evidence type="ECO:0000256" key="3">
    <source>
        <dbReference type="ARBA" id="ARBA00008827"/>
    </source>
</evidence>
<dbReference type="GO" id="GO:0006890">
    <property type="term" value="P:retrograde vesicle-mediated transport, Golgi to endoplasmic reticulum"/>
    <property type="evidence" value="ECO:0007669"/>
    <property type="project" value="UniProtKB-UniRule"/>
</dbReference>
<keyword evidence="6 14" id="KW-0813">Transport</keyword>
<comment type="similarity">
    <text evidence="3 14">Belongs to the COPE family.</text>
</comment>
<dbReference type="GO" id="GO:0005198">
    <property type="term" value="F:structural molecule activity"/>
    <property type="evidence" value="ECO:0007669"/>
    <property type="project" value="UniProtKB-UniRule"/>
</dbReference>
<keyword evidence="9 14" id="KW-0653">Protein transport</keyword>
<comment type="function">
    <text evidence="13 14">The coatomer is a cytosolic protein complex that binds to dilysine motifs and reversibly associates with Golgi non-clathrin-coated vesicles, which further mediate biosynthetic protein transport from the ER, via the Golgi up to the trans Golgi network. The coatomer complex is required for budding from Golgi membranes, and is essential for the retrograde Golgi-to-ER transport of dilysine-tagged proteins.</text>
</comment>
<comment type="caution">
    <text evidence="16">The sequence shown here is derived from an EMBL/GenBank/DDBJ whole genome shotgun (WGS) entry which is preliminary data.</text>
</comment>
<dbReference type="SUPFAM" id="SSF48452">
    <property type="entry name" value="TPR-like"/>
    <property type="match status" value="1"/>
</dbReference>
<keyword evidence="11 14" id="KW-0472">Membrane</keyword>
<dbReference type="OrthoDB" id="310217at2759"/>
<dbReference type="PROSITE" id="PS50005">
    <property type="entry name" value="TPR"/>
    <property type="match status" value="1"/>
</dbReference>
<protein>
    <recommendedName>
        <fullName evidence="5 14">Coatomer subunit epsilon</fullName>
    </recommendedName>
</protein>
<dbReference type="PIRSF" id="PIRSF016478">
    <property type="entry name" value="Coatomer_esu"/>
    <property type="match status" value="1"/>
</dbReference>